<proteinExistence type="predicted"/>
<sequence>MLDSFKRFLESAMLVLGNAGRQQEWPMGASEFPMGDGPAIRQRCLGWPLE</sequence>
<dbReference type="EMBL" id="ADMS01000070">
    <property type="protein sequence ID" value="EFF75536.1"/>
    <property type="molecule type" value="Genomic_DNA"/>
</dbReference>
<evidence type="ECO:0000313" key="2">
    <source>
        <dbReference type="Proteomes" id="UP000004510"/>
    </source>
</evidence>
<evidence type="ECO:0000313" key="1">
    <source>
        <dbReference type="EMBL" id="EFF75536.1"/>
    </source>
</evidence>
<reference evidence="2" key="1">
    <citation type="submission" date="2010-03" db="EMBL/GenBank/DDBJ databases">
        <title>Complete sequence of Mobiluncus curtisii ATCC 43063.</title>
        <authorList>
            <person name="Muzny D."/>
            <person name="Qin X."/>
            <person name="Deng J."/>
            <person name="Jiang H."/>
            <person name="Liu Y."/>
            <person name="Qu J."/>
            <person name="Song X.-Z."/>
            <person name="Zhang L."/>
            <person name="Thornton R."/>
            <person name="Coyle M."/>
            <person name="Francisco L."/>
            <person name="Jackson L."/>
            <person name="Javaid M."/>
            <person name="Korchina V."/>
            <person name="Kovar C."/>
            <person name="Mata R."/>
            <person name="Mathew T."/>
            <person name="Ngo R."/>
            <person name="Nguyen L."/>
            <person name="Nguyen N."/>
            <person name="Okwuonu G."/>
            <person name="Ongeri F."/>
            <person name="Pham C."/>
            <person name="Simmons D."/>
            <person name="Wilczek-Boney K."/>
            <person name="Hale W."/>
            <person name="Jakkamsetti A."/>
            <person name="Pham P."/>
            <person name="Ruth R."/>
            <person name="San Lucas F."/>
            <person name="Warren J."/>
            <person name="Zhang J."/>
            <person name="Zhao Z."/>
            <person name="Zhou C."/>
            <person name="Zhu D."/>
            <person name="Lee S."/>
            <person name="Bess C."/>
            <person name="Blankenburg K."/>
            <person name="Forbes L."/>
            <person name="Fu Q."/>
            <person name="Gubbala S."/>
            <person name="Hirani K."/>
            <person name="Jayaseelan J.C."/>
            <person name="Lara F."/>
            <person name="Munidasa M."/>
            <person name="Palculict T."/>
            <person name="Patil S."/>
            <person name="Pu L.-L."/>
            <person name="Saada N."/>
            <person name="Tang L."/>
            <person name="Weissenberger G."/>
            <person name="Zhu Y."/>
            <person name="Hemphill L."/>
            <person name="Shang Y."/>
            <person name="Youmans B."/>
            <person name="Ayvaz T."/>
            <person name="Ross M."/>
            <person name="Santibanez J."/>
            <person name="Aqrawi P."/>
            <person name="Gross S."/>
            <person name="Joshi V."/>
            <person name="Fowler G."/>
            <person name="Nazareth L."/>
            <person name="Reid J."/>
            <person name="Worley K."/>
            <person name="Petrosino J."/>
            <person name="Highlander S."/>
            <person name="Gibbs R."/>
            <person name="Gibbs R."/>
        </authorList>
    </citation>
    <scope>NUCLEOTIDE SEQUENCE [LARGE SCALE GENOMIC DNA]</scope>
    <source>
        <strain evidence="2">ATCC 43553</strain>
    </source>
</reference>
<dbReference type="Proteomes" id="UP000004510">
    <property type="component" value="Unassembled WGS sequence"/>
</dbReference>
<organism evidence="1 2">
    <name type="scientific">Achromobacter piechaudii ATCC 43553</name>
    <dbReference type="NCBI Taxonomy" id="742159"/>
    <lineage>
        <taxon>Bacteria</taxon>
        <taxon>Pseudomonadati</taxon>
        <taxon>Pseudomonadota</taxon>
        <taxon>Betaproteobacteria</taxon>
        <taxon>Burkholderiales</taxon>
        <taxon>Alcaligenaceae</taxon>
        <taxon>Achromobacter</taxon>
    </lineage>
</organism>
<name>D4XCF6_9BURK</name>
<gene>
    <name evidence="1" type="ORF">HMPREF0004_3153</name>
</gene>
<protein>
    <submittedName>
        <fullName evidence="1">Uncharacterized protein</fullName>
    </submittedName>
</protein>
<accession>D4XCF6</accession>
<comment type="caution">
    <text evidence="1">The sequence shown here is derived from an EMBL/GenBank/DDBJ whole genome shotgun (WGS) entry which is preliminary data.</text>
</comment>
<dbReference type="HOGENOM" id="CLU_3113375_0_0_4"/>
<dbReference type="AlphaFoldDB" id="D4XCF6"/>